<evidence type="ECO:0000313" key="2">
    <source>
        <dbReference type="EMBL" id="JAE32754.1"/>
    </source>
</evidence>
<evidence type="ECO:0000259" key="1">
    <source>
        <dbReference type="Pfam" id="PF13966"/>
    </source>
</evidence>
<accession>A0A0A9HAA9</accession>
<reference evidence="2" key="2">
    <citation type="journal article" date="2015" name="Data Brief">
        <title>Shoot transcriptome of the giant reed, Arundo donax.</title>
        <authorList>
            <person name="Barrero R.A."/>
            <person name="Guerrero F.D."/>
            <person name="Moolhuijzen P."/>
            <person name="Goolsby J.A."/>
            <person name="Tidwell J."/>
            <person name="Bellgard S.E."/>
            <person name="Bellgard M.I."/>
        </authorList>
    </citation>
    <scope>NUCLEOTIDE SEQUENCE</scope>
    <source>
        <tissue evidence="2">Shoot tissue taken approximately 20 cm above the soil surface</tissue>
    </source>
</reference>
<dbReference type="PANTHER" id="PTHR33116:SF78">
    <property type="entry name" value="OS12G0587133 PROTEIN"/>
    <property type="match status" value="1"/>
</dbReference>
<organism evidence="2">
    <name type="scientific">Arundo donax</name>
    <name type="common">Giant reed</name>
    <name type="synonym">Donax arundinaceus</name>
    <dbReference type="NCBI Taxonomy" id="35708"/>
    <lineage>
        <taxon>Eukaryota</taxon>
        <taxon>Viridiplantae</taxon>
        <taxon>Streptophyta</taxon>
        <taxon>Embryophyta</taxon>
        <taxon>Tracheophyta</taxon>
        <taxon>Spermatophyta</taxon>
        <taxon>Magnoliopsida</taxon>
        <taxon>Liliopsida</taxon>
        <taxon>Poales</taxon>
        <taxon>Poaceae</taxon>
        <taxon>PACMAD clade</taxon>
        <taxon>Arundinoideae</taxon>
        <taxon>Arundineae</taxon>
        <taxon>Arundo</taxon>
    </lineage>
</organism>
<dbReference type="InterPro" id="IPR026960">
    <property type="entry name" value="RVT-Znf"/>
</dbReference>
<dbReference type="EMBL" id="GBRH01165142">
    <property type="protein sequence ID" value="JAE32754.1"/>
    <property type="molecule type" value="Transcribed_RNA"/>
</dbReference>
<reference evidence="2" key="1">
    <citation type="submission" date="2014-09" db="EMBL/GenBank/DDBJ databases">
        <authorList>
            <person name="Magalhaes I.L.F."/>
            <person name="Oliveira U."/>
            <person name="Santos F.R."/>
            <person name="Vidigal T.H.D.A."/>
            <person name="Brescovit A.D."/>
            <person name="Santos A.J."/>
        </authorList>
    </citation>
    <scope>NUCLEOTIDE SEQUENCE</scope>
    <source>
        <tissue evidence="2">Shoot tissue taken approximately 20 cm above the soil surface</tissue>
    </source>
</reference>
<protein>
    <recommendedName>
        <fullName evidence="1">Reverse transcriptase zinc-binding domain-containing protein</fullName>
    </recommendedName>
</protein>
<dbReference type="AlphaFoldDB" id="A0A0A9HAA9"/>
<name>A0A0A9HAA9_ARUDO</name>
<sequence length="364" mass="41752">MIALDLPKWVIKAINKQRRGFLWKGQEKANGGLSIHNLEALGTALRIRWLWLQKTDASRPWTGLPTQVPNNAHALFNVAVGSIVGNGQNTKFWTDRWLQGKTIVELAPNLSQLIPKRALKQRTVAQALAGRRWVADIKGALTVQVLVEYLSIWDLVDNLVLQHDVPDQHRWRFSQSGTYTSKSAYELHFMGCTKFGPWKRVWKTWAPLRCKFFIWPAINNRCWTADRLANRGLQHPAACPLCDQAEENIQHLLVECVFARQVWLEILQRLHLETIAPRPSSNHFSKWWRQAMRSVAKEHRKGLNSLIILVTWEIWKHRNDCVFNSARPSVVAVLQMVANESALWCSAGAKHLHTLLLRSLTSTP</sequence>
<proteinExistence type="predicted"/>
<feature type="domain" description="Reverse transcriptase zinc-binding" evidence="1">
    <location>
        <begin position="179"/>
        <end position="263"/>
    </location>
</feature>
<dbReference type="Pfam" id="PF13966">
    <property type="entry name" value="zf-RVT"/>
    <property type="match status" value="1"/>
</dbReference>
<dbReference type="PANTHER" id="PTHR33116">
    <property type="entry name" value="REVERSE TRANSCRIPTASE ZINC-BINDING DOMAIN-CONTAINING PROTEIN-RELATED-RELATED"/>
    <property type="match status" value="1"/>
</dbReference>